<evidence type="ECO:0000256" key="1">
    <source>
        <dbReference type="ARBA" id="ARBA00004370"/>
    </source>
</evidence>
<feature type="transmembrane region" description="Helical" evidence="4">
    <location>
        <begin position="20"/>
        <end position="45"/>
    </location>
</feature>
<evidence type="ECO:0000313" key="8">
    <source>
        <dbReference type="Proteomes" id="UP000503018"/>
    </source>
</evidence>
<dbReference type="Proteomes" id="UP000503018">
    <property type="component" value="Chromosome"/>
</dbReference>
<dbReference type="PANTHER" id="PTHR30627:SF1">
    <property type="entry name" value="PEPTIDOGLYCAN D,D-TRANSPEPTIDASE FTSI"/>
    <property type="match status" value="1"/>
</dbReference>
<dbReference type="InterPro" id="IPR012338">
    <property type="entry name" value="Beta-lactam/transpept-like"/>
</dbReference>
<proteinExistence type="predicted"/>
<dbReference type="GO" id="GO:0071555">
    <property type="term" value="P:cell wall organization"/>
    <property type="evidence" value="ECO:0007669"/>
    <property type="project" value="TreeGrafter"/>
</dbReference>
<keyword evidence="2" id="KW-0378">Hydrolase</keyword>
<dbReference type="InterPro" id="IPR036138">
    <property type="entry name" value="PBP_dimer_sf"/>
</dbReference>
<keyword evidence="3 4" id="KW-0472">Membrane</keyword>
<dbReference type="Gene3D" id="3.30.450.330">
    <property type="match status" value="1"/>
</dbReference>
<dbReference type="AlphaFoldDB" id="A0A6M4AXB5"/>
<comment type="subcellular location">
    <subcellularLocation>
        <location evidence="1">Membrane</location>
    </subcellularLocation>
</comment>
<dbReference type="Pfam" id="PF00905">
    <property type="entry name" value="Transpeptidase"/>
    <property type="match status" value="1"/>
</dbReference>
<keyword evidence="2" id="KW-0121">Carboxypeptidase</keyword>
<dbReference type="EMBL" id="CP053015">
    <property type="protein sequence ID" value="QJQ33788.1"/>
    <property type="molecule type" value="Genomic_DNA"/>
</dbReference>
<dbReference type="Gene3D" id="3.40.710.10">
    <property type="entry name" value="DD-peptidase/beta-lactamase superfamily"/>
    <property type="match status" value="1"/>
</dbReference>
<dbReference type="Pfam" id="PF03717">
    <property type="entry name" value="PBP_dimer"/>
    <property type="match status" value="1"/>
</dbReference>
<name>A0A6M4AXB5_9SPHN</name>
<feature type="domain" description="Penicillin-binding protein transpeptidase" evidence="5">
    <location>
        <begin position="220"/>
        <end position="519"/>
    </location>
</feature>
<keyword evidence="8" id="KW-1185">Reference proteome</keyword>
<dbReference type="InterPro" id="IPR050515">
    <property type="entry name" value="Beta-lactam/transpept"/>
</dbReference>
<evidence type="ECO:0000259" key="5">
    <source>
        <dbReference type="Pfam" id="PF00905"/>
    </source>
</evidence>
<sequence>MRRADCRQRFALAADQRLRILLLAFLFIGAVLLARIGHIFIMGLINGGGAAPAAMFDRADIVDRNGVPLARSIPVHSIRSVRSKLMHDPRMLARELARIFPDTTEATFYSRLTGRPSSIIRRRATPDQLNAVNELAEIGFEYPEEPERLYPQGPIAAHVLGFVAPGRGGVMGIERRFDEQLAANAARGEPFALSLDTRVQAALELELGDAVTQLEAKGGAGLVLDVDTGEVLAMASMPTFDPNRVNFSDPAAQWNSVSFTTFELGSTFKPITVAAAMDAGVITDMARRYDATRPLTVGGHRISDSHSADRWLNVPEALVHSSNVVTAQIADDLGKDRLQATFRALDFDKRPTIELPERGLPQWPRSWGRTTTMTAGFGHSIMVTPLHLASAYAALVNGGIWRPATILKVEEGHVVQGRRVFTESTSARMRQLLRMIVASGTGSRADAPGYRVGGKTGSAERVIDGTYVGNSVVATFAGAFPMDRPRYVVLVMIDRPPGNAYSLGQRTAGFTAAPVVRKVVQRIGPMVGIYPDAHRDVDISELEPLLWKPRAER</sequence>
<evidence type="ECO:0000256" key="4">
    <source>
        <dbReference type="SAM" id="Phobius"/>
    </source>
</evidence>
<dbReference type="GO" id="GO:0005886">
    <property type="term" value="C:plasma membrane"/>
    <property type="evidence" value="ECO:0007669"/>
    <property type="project" value="TreeGrafter"/>
</dbReference>
<evidence type="ECO:0000313" key="7">
    <source>
        <dbReference type="EMBL" id="QJQ33788.1"/>
    </source>
</evidence>
<keyword evidence="2" id="KW-0645">Protease</keyword>
<dbReference type="GO" id="GO:0004180">
    <property type="term" value="F:carboxypeptidase activity"/>
    <property type="evidence" value="ECO:0007669"/>
    <property type="project" value="UniProtKB-KW"/>
</dbReference>
<dbReference type="PANTHER" id="PTHR30627">
    <property type="entry name" value="PEPTIDOGLYCAN D,D-TRANSPEPTIDASE"/>
    <property type="match status" value="1"/>
</dbReference>
<gene>
    <name evidence="7" type="ORF">GV829_13395</name>
</gene>
<dbReference type="Gene3D" id="3.90.1310.10">
    <property type="entry name" value="Penicillin-binding protein 2a (Domain 2)"/>
    <property type="match status" value="1"/>
</dbReference>
<reference evidence="7 8" key="1">
    <citation type="submission" date="2020-01" db="EMBL/GenBank/DDBJ databases">
        <title>Sphingomonas sp. strain CSW-10.</title>
        <authorList>
            <person name="Chen W.-M."/>
        </authorList>
    </citation>
    <scope>NUCLEOTIDE SEQUENCE [LARGE SCALE GENOMIC DNA]</scope>
    <source>
        <strain evidence="7 8">CSW-10</strain>
    </source>
</reference>
<keyword evidence="4" id="KW-0812">Transmembrane</keyword>
<evidence type="ECO:0000256" key="3">
    <source>
        <dbReference type="ARBA" id="ARBA00023136"/>
    </source>
</evidence>
<dbReference type="SUPFAM" id="SSF56519">
    <property type="entry name" value="Penicillin binding protein dimerisation domain"/>
    <property type="match status" value="1"/>
</dbReference>
<dbReference type="SUPFAM" id="SSF56601">
    <property type="entry name" value="beta-lactamase/transpeptidase-like"/>
    <property type="match status" value="1"/>
</dbReference>
<organism evidence="7 8">
    <name type="scientific">Sphingomonas lacunae</name>
    <dbReference type="NCBI Taxonomy" id="2698828"/>
    <lineage>
        <taxon>Bacteria</taxon>
        <taxon>Pseudomonadati</taxon>
        <taxon>Pseudomonadota</taxon>
        <taxon>Alphaproteobacteria</taxon>
        <taxon>Sphingomonadales</taxon>
        <taxon>Sphingomonadaceae</taxon>
        <taxon>Sphingomonas</taxon>
    </lineage>
</organism>
<accession>A0A6M4AXB5</accession>
<feature type="domain" description="Penicillin-binding protein dimerisation" evidence="6">
    <location>
        <begin position="58"/>
        <end position="166"/>
    </location>
</feature>
<dbReference type="KEGG" id="slan:GV829_13395"/>
<evidence type="ECO:0000256" key="2">
    <source>
        <dbReference type="ARBA" id="ARBA00022645"/>
    </source>
</evidence>
<dbReference type="InterPro" id="IPR001460">
    <property type="entry name" value="PCN-bd_Tpept"/>
</dbReference>
<evidence type="ECO:0000259" key="6">
    <source>
        <dbReference type="Pfam" id="PF03717"/>
    </source>
</evidence>
<protein>
    <submittedName>
        <fullName evidence="7">Penicillin-binding protein 2</fullName>
    </submittedName>
</protein>
<dbReference type="GO" id="GO:0008658">
    <property type="term" value="F:penicillin binding"/>
    <property type="evidence" value="ECO:0007669"/>
    <property type="project" value="InterPro"/>
</dbReference>
<keyword evidence="4" id="KW-1133">Transmembrane helix</keyword>
<dbReference type="InterPro" id="IPR005311">
    <property type="entry name" value="PBP_dimer"/>
</dbReference>